<evidence type="ECO:0000256" key="8">
    <source>
        <dbReference type="ARBA" id="ARBA00022673"/>
    </source>
</evidence>
<keyword evidence="18 32" id="KW-0040">ANK repeat</keyword>
<keyword evidence="14" id="KW-0067">ATP-binding</keyword>
<evidence type="ECO:0000256" key="16">
    <source>
        <dbReference type="ARBA" id="ARBA00022989"/>
    </source>
</evidence>
<evidence type="ECO:0000256" key="25">
    <source>
        <dbReference type="ARBA" id="ARBA00023303"/>
    </source>
</evidence>
<comment type="similarity">
    <text evidence="2">Belongs to the transient receptor (TC 1.A.4) family. TrpV subfamily. TRPV1 sub-subfamily.</text>
</comment>
<evidence type="ECO:0000256" key="17">
    <source>
        <dbReference type="ARBA" id="ARBA00023018"/>
    </source>
</evidence>
<keyword evidence="8" id="KW-0107">Calcium channel</keyword>
<proteinExistence type="inferred from homology"/>
<evidence type="ECO:0000256" key="1">
    <source>
        <dbReference type="ARBA" id="ARBA00004332"/>
    </source>
</evidence>
<feature type="repeat" description="ANK" evidence="32">
    <location>
        <begin position="155"/>
        <end position="187"/>
    </location>
</feature>
<dbReference type="Proteomes" id="UP000472261">
    <property type="component" value="Unplaced"/>
</dbReference>
<dbReference type="PANTHER" id="PTHR10582:SF17">
    <property type="entry name" value="TRANSIENT RECEPTOR POTENTIAL CATION CHANNEL SUBFAMILY V MEMBER 1"/>
    <property type="match status" value="1"/>
</dbReference>
<evidence type="ECO:0000256" key="32">
    <source>
        <dbReference type="PROSITE-ProRule" id="PRU00023"/>
    </source>
</evidence>
<reference evidence="35" key="2">
    <citation type="submission" date="2025-09" db="UniProtKB">
        <authorList>
            <consortium name="Ensembl"/>
        </authorList>
    </citation>
    <scope>IDENTIFICATION</scope>
</reference>
<keyword evidence="7" id="KW-0109">Calcium transport</keyword>
<dbReference type="GO" id="GO:0005262">
    <property type="term" value="F:calcium channel activity"/>
    <property type="evidence" value="ECO:0007669"/>
    <property type="project" value="UniProtKB-KW"/>
</dbReference>
<feature type="transmembrane region" description="Helical" evidence="33">
    <location>
        <begin position="474"/>
        <end position="496"/>
    </location>
</feature>
<accession>A0A669PP54</accession>
<keyword evidence="16 33" id="KW-1133">Transmembrane helix</keyword>
<evidence type="ECO:0000256" key="5">
    <source>
        <dbReference type="ARBA" id="ARBA00022475"/>
    </source>
</evidence>
<feature type="transmembrane region" description="Helical" evidence="33">
    <location>
        <begin position="554"/>
        <end position="577"/>
    </location>
</feature>
<keyword evidence="19" id="KW-0915">Sodium</keyword>
<dbReference type="Pfam" id="PF12796">
    <property type="entry name" value="Ank_2"/>
    <property type="match status" value="1"/>
</dbReference>
<evidence type="ECO:0000256" key="33">
    <source>
        <dbReference type="SAM" id="Phobius"/>
    </source>
</evidence>
<reference evidence="35" key="1">
    <citation type="submission" date="2025-08" db="UniProtKB">
        <authorList>
            <consortium name="Ensembl"/>
        </authorList>
    </citation>
    <scope>IDENTIFICATION</scope>
</reference>
<evidence type="ECO:0000256" key="31">
    <source>
        <dbReference type="ARBA" id="ARBA00036634"/>
    </source>
</evidence>
<keyword evidence="23" id="KW-0628">Postsynaptic cell membrane</keyword>
<comment type="catalytic activity">
    <reaction evidence="31">
        <text>Ca(2+)(in) = Ca(2+)(out)</text>
        <dbReference type="Rhea" id="RHEA:29671"/>
        <dbReference type="ChEBI" id="CHEBI:29108"/>
    </reaction>
</comment>
<dbReference type="GO" id="GO:0005516">
    <property type="term" value="F:calmodulin binding"/>
    <property type="evidence" value="ECO:0007669"/>
    <property type="project" value="UniProtKB-KW"/>
</dbReference>
<dbReference type="Gene3D" id="1.10.287.70">
    <property type="match status" value="1"/>
</dbReference>
<dbReference type="InterPro" id="IPR008347">
    <property type="entry name" value="TrpV1-4"/>
</dbReference>
<keyword evidence="25" id="KW-0407">Ion channel</keyword>
<evidence type="ECO:0000256" key="9">
    <source>
        <dbReference type="ARBA" id="ARBA00022692"/>
    </source>
</evidence>
<evidence type="ECO:0000259" key="34">
    <source>
        <dbReference type="Pfam" id="PF00520"/>
    </source>
</evidence>
<dbReference type="Pfam" id="PF00520">
    <property type="entry name" value="Ion_trans"/>
    <property type="match status" value="1"/>
</dbReference>
<dbReference type="Gene3D" id="1.25.40.20">
    <property type="entry name" value="Ankyrin repeat-containing domain"/>
    <property type="match status" value="1"/>
</dbReference>
<comment type="subcellular location">
    <subcellularLocation>
        <location evidence="1">Cell projection</location>
        <location evidence="1">Dendritic spine membrane</location>
        <topology evidence="1">Multi-pass membrane protein</topology>
    </subcellularLocation>
</comment>
<evidence type="ECO:0000256" key="21">
    <source>
        <dbReference type="ARBA" id="ARBA00023136"/>
    </source>
</evidence>
<dbReference type="GO" id="GO:0098703">
    <property type="term" value="P:calcium ion import across plasma membrane"/>
    <property type="evidence" value="ECO:0007669"/>
    <property type="project" value="TreeGrafter"/>
</dbReference>
<dbReference type="SMART" id="SM00248">
    <property type="entry name" value="ANK"/>
    <property type="match status" value="4"/>
</dbReference>
<evidence type="ECO:0000256" key="28">
    <source>
        <dbReference type="ARBA" id="ARBA00034269"/>
    </source>
</evidence>
<evidence type="ECO:0000256" key="10">
    <source>
        <dbReference type="ARBA" id="ARBA00022723"/>
    </source>
</evidence>
<dbReference type="PANTHER" id="PTHR10582">
    <property type="entry name" value="TRANSIENT RECEPTOR POTENTIAL ION CHANNEL PROTEIN"/>
    <property type="match status" value="1"/>
</dbReference>
<evidence type="ECO:0000256" key="11">
    <source>
        <dbReference type="ARBA" id="ARBA00022737"/>
    </source>
</evidence>
<evidence type="ECO:0000256" key="26">
    <source>
        <dbReference type="ARBA" id="ARBA00031766"/>
    </source>
</evidence>
<feature type="domain" description="Ion transport" evidence="34">
    <location>
        <begin position="398"/>
        <end position="589"/>
    </location>
</feature>
<keyword evidence="12" id="KW-0547">Nucleotide-binding</keyword>
<dbReference type="InterPro" id="IPR024862">
    <property type="entry name" value="TRPV"/>
</dbReference>
<evidence type="ECO:0000256" key="23">
    <source>
        <dbReference type="ARBA" id="ARBA00023257"/>
    </source>
</evidence>
<dbReference type="GO" id="GO:0005524">
    <property type="term" value="F:ATP binding"/>
    <property type="evidence" value="ECO:0007669"/>
    <property type="project" value="UniProtKB-KW"/>
</dbReference>
<evidence type="ECO:0000313" key="35">
    <source>
        <dbReference type="Ensembl" id="ENSPCLP00000008038.1"/>
    </source>
</evidence>
<evidence type="ECO:0000313" key="36">
    <source>
        <dbReference type="Proteomes" id="UP000472261"/>
    </source>
</evidence>
<comment type="catalytic activity">
    <reaction evidence="29">
        <text>K(+)(in) = K(+)(out)</text>
        <dbReference type="Rhea" id="RHEA:29463"/>
        <dbReference type="ChEBI" id="CHEBI:29103"/>
    </reaction>
</comment>
<feature type="transmembrane region" description="Helical" evidence="33">
    <location>
        <begin position="408"/>
        <end position="428"/>
    </location>
</feature>
<keyword evidence="17" id="KW-0770">Synapse</keyword>
<keyword evidence="11" id="KW-0677">Repeat</keyword>
<evidence type="ECO:0000256" key="4">
    <source>
        <dbReference type="ARBA" id="ARBA00022448"/>
    </source>
</evidence>
<feature type="transmembrane region" description="Helical" evidence="33">
    <location>
        <begin position="434"/>
        <end position="453"/>
    </location>
</feature>
<evidence type="ECO:0000256" key="14">
    <source>
        <dbReference type="ARBA" id="ARBA00022840"/>
    </source>
</evidence>
<comment type="catalytic activity">
    <reaction evidence="28">
        <text>Mg(2+)(in) = Mg(2+)(out)</text>
        <dbReference type="Rhea" id="RHEA:29827"/>
        <dbReference type="ChEBI" id="CHEBI:18420"/>
    </reaction>
</comment>
<dbReference type="AlphaFoldDB" id="A0A669PP54"/>
<dbReference type="InterPro" id="IPR002110">
    <property type="entry name" value="Ankyrin_rpt"/>
</dbReference>
<feature type="transmembrane region" description="Helical" evidence="33">
    <location>
        <begin position="328"/>
        <end position="349"/>
    </location>
</feature>
<dbReference type="SUPFAM" id="SSF48403">
    <property type="entry name" value="Ankyrin repeat"/>
    <property type="match status" value="1"/>
</dbReference>
<keyword evidence="4" id="KW-0813">Transport</keyword>
<comment type="catalytic activity">
    <reaction evidence="30">
        <text>Na(+)(in) = Na(+)(out)</text>
        <dbReference type="Rhea" id="RHEA:34963"/>
        <dbReference type="ChEBI" id="CHEBI:29101"/>
    </reaction>
</comment>
<evidence type="ECO:0000256" key="6">
    <source>
        <dbReference type="ARBA" id="ARBA00022553"/>
    </source>
</evidence>
<dbReference type="PROSITE" id="PS50297">
    <property type="entry name" value="ANK_REP_REGION"/>
    <property type="match status" value="1"/>
</dbReference>
<protein>
    <recommendedName>
        <fullName evidence="3">Transient receptor potential cation channel subfamily V member 1</fullName>
    </recommendedName>
    <alternativeName>
        <fullName evidence="27">Osm-9-like TRP channel 1</fullName>
    </alternativeName>
    <alternativeName>
        <fullName evidence="26">Vanilloid receptor 1</fullName>
    </alternativeName>
</protein>
<keyword evidence="24" id="KW-0966">Cell projection</keyword>
<evidence type="ECO:0000256" key="12">
    <source>
        <dbReference type="ARBA" id="ARBA00022741"/>
    </source>
</evidence>
<keyword evidence="36" id="KW-1185">Reference proteome</keyword>
<evidence type="ECO:0000256" key="18">
    <source>
        <dbReference type="ARBA" id="ARBA00023043"/>
    </source>
</evidence>
<keyword evidence="21 33" id="KW-0472">Membrane</keyword>
<dbReference type="InterPro" id="IPR005821">
    <property type="entry name" value="Ion_trans_dom"/>
</dbReference>
<keyword evidence="5" id="KW-1003">Cell membrane</keyword>
<dbReference type="PROSITE" id="PS50088">
    <property type="entry name" value="ANK_REPEAT"/>
    <property type="match status" value="1"/>
</dbReference>
<feature type="transmembrane region" description="Helical" evidence="33">
    <location>
        <begin position="369"/>
        <end position="387"/>
    </location>
</feature>
<dbReference type="Ensembl" id="ENSPCLT00000011032.1">
    <property type="protein sequence ID" value="ENSPCLP00000008038.1"/>
    <property type="gene ID" value="ENSPCLG00000006716.1"/>
</dbReference>
<dbReference type="PRINTS" id="PR01768">
    <property type="entry name" value="TRPVRECEPTOR"/>
</dbReference>
<organism evidence="35 36">
    <name type="scientific">Phasianus colchicus</name>
    <name type="common">Common pheasant</name>
    <dbReference type="NCBI Taxonomy" id="9054"/>
    <lineage>
        <taxon>Eukaryota</taxon>
        <taxon>Metazoa</taxon>
        <taxon>Chordata</taxon>
        <taxon>Craniata</taxon>
        <taxon>Vertebrata</taxon>
        <taxon>Euteleostomi</taxon>
        <taxon>Archelosauria</taxon>
        <taxon>Archosauria</taxon>
        <taxon>Dinosauria</taxon>
        <taxon>Saurischia</taxon>
        <taxon>Theropoda</taxon>
        <taxon>Coelurosauria</taxon>
        <taxon>Aves</taxon>
        <taxon>Neognathae</taxon>
        <taxon>Galloanserae</taxon>
        <taxon>Galliformes</taxon>
        <taxon>Phasianidae</taxon>
        <taxon>Phasianinae</taxon>
        <taxon>Phasianus</taxon>
    </lineage>
</organism>
<keyword evidence="9 33" id="KW-0812">Transmembrane</keyword>
<evidence type="ECO:0000256" key="7">
    <source>
        <dbReference type="ARBA" id="ARBA00022568"/>
    </source>
</evidence>
<dbReference type="FunFam" id="1.10.287.70:FF:000074">
    <property type="entry name" value="Transient receptor potential cation channel subfamily V member 1"/>
    <property type="match status" value="1"/>
</dbReference>
<keyword evidence="6" id="KW-0597">Phosphoprotein</keyword>
<dbReference type="GO" id="GO:0032591">
    <property type="term" value="C:dendritic spine membrane"/>
    <property type="evidence" value="ECO:0007669"/>
    <property type="project" value="UniProtKB-SubCell"/>
</dbReference>
<keyword evidence="10" id="KW-0479">Metal-binding</keyword>
<evidence type="ECO:0000256" key="2">
    <source>
        <dbReference type="ARBA" id="ARBA00010374"/>
    </source>
</evidence>
<evidence type="ECO:0000256" key="27">
    <source>
        <dbReference type="ARBA" id="ARBA00033256"/>
    </source>
</evidence>
<keyword evidence="22" id="KW-0325">Glycoprotein</keyword>
<evidence type="ECO:0000256" key="15">
    <source>
        <dbReference type="ARBA" id="ARBA00022860"/>
    </source>
</evidence>
<evidence type="ECO:0000256" key="22">
    <source>
        <dbReference type="ARBA" id="ARBA00023180"/>
    </source>
</evidence>
<evidence type="ECO:0000256" key="30">
    <source>
        <dbReference type="ARBA" id="ARBA00036239"/>
    </source>
</evidence>
<evidence type="ECO:0000256" key="19">
    <source>
        <dbReference type="ARBA" id="ARBA00023053"/>
    </source>
</evidence>
<name>A0A669PP54_PHACC</name>
<dbReference type="GO" id="GO:0046872">
    <property type="term" value="F:metal ion binding"/>
    <property type="evidence" value="ECO:0007669"/>
    <property type="project" value="UniProtKB-KW"/>
</dbReference>
<evidence type="ECO:0000256" key="20">
    <source>
        <dbReference type="ARBA" id="ARBA00023065"/>
    </source>
</evidence>
<dbReference type="InterPro" id="IPR036770">
    <property type="entry name" value="Ankyrin_rpt-contain_sf"/>
</dbReference>
<keyword evidence="13" id="KW-0106">Calcium</keyword>
<keyword evidence="15" id="KW-0112">Calmodulin-binding</keyword>
<evidence type="ECO:0000256" key="13">
    <source>
        <dbReference type="ARBA" id="ARBA00022837"/>
    </source>
</evidence>
<evidence type="ECO:0000256" key="24">
    <source>
        <dbReference type="ARBA" id="ARBA00023273"/>
    </source>
</evidence>
<evidence type="ECO:0000256" key="3">
    <source>
        <dbReference type="ARBA" id="ARBA00015942"/>
    </source>
</evidence>
<keyword evidence="20" id="KW-0406">Ion transport</keyword>
<sequence>MFIMSSILEKMKKFGSSDIEESEVTDEHTDGEDSPAKCLVSVTEIYPVRLLSTDSITGCSEKAFKFYDRRRIFDAVAQGNTKDLDDLLLYLNRTLKHLTDDEFKEPETGKTCLLKAMLNLHDGKNDTIPLLLDIAKKTGTLKEFVNAEYTDNYYKGQTALHIAIERRNMYLVKLLVQNGADVHARACGEFFRKIKGKPGFYFGELPLSLAACTNQLCIVKFLLENPYQAADIAAEDSMGNMVLHTLVEIADNTKDNTKFVTKMYNNILILGAKINPILKLEELTNKKGLTPLTLAAKTGKIGNRHEMLLVEPLNRLLQDKWDRFVKHLFYFNFFVYAIHISILTTAAYYRPVQKGENPPFTFGHSTGEYFRVTGEILSVLGGLYFFFRGIQYFVQRRPSLKTLIVDSYSEVLFFVHSLLLLSSVVLYFCGQELYVASMVFSLALGWANMLYYTRGFQQMGIYSVMIAKMILRDLCRFMFVYLVFLLGFSTAVVTLIEDDNEGQDTNSSEYARCSHTKRGRTSYNSLYYTCLELFKFTIGMGDLEFTENYRFKSVFVILLVLYVILTYILLLNMLIALMGETVSKIAQESKSIWKLQRAITILDIENSYLNCLRRSFRSGKQVLVGITPDGQDDYRWCFRVDEVNWSTWNTNLGIINEDPGCSGDLKRNPSYSIKPGRVSGKNWKTLVPLLRDGSRREETQKLPEEIKLKPILEPYYEPEDCETLKESLPKSV</sequence>
<evidence type="ECO:0000256" key="29">
    <source>
        <dbReference type="ARBA" id="ARBA00034430"/>
    </source>
</evidence>